<comment type="subcellular location">
    <subcellularLocation>
        <location evidence="1">Membrane</location>
        <topology evidence="1">Multi-pass membrane protein</topology>
    </subcellularLocation>
</comment>
<keyword evidence="5 8" id="KW-1133">Transmembrane helix</keyword>
<dbReference type="Pfam" id="PF00474">
    <property type="entry name" value="SSF"/>
    <property type="match status" value="1"/>
</dbReference>
<evidence type="ECO:0000256" key="4">
    <source>
        <dbReference type="ARBA" id="ARBA00022692"/>
    </source>
</evidence>
<dbReference type="GO" id="GO:0015606">
    <property type="term" value="F:spermidine transmembrane transporter activity"/>
    <property type="evidence" value="ECO:0007669"/>
    <property type="project" value="TreeGrafter"/>
</dbReference>
<evidence type="ECO:0000256" key="1">
    <source>
        <dbReference type="ARBA" id="ARBA00004141"/>
    </source>
</evidence>
<name>A0A075FIS8_9EURY</name>
<evidence type="ECO:0000256" key="3">
    <source>
        <dbReference type="ARBA" id="ARBA00022448"/>
    </source>
</evidence>
<protein>
    <submittedName>
        <fullName evidence="9">Na+/proline symporter</fullName>
    </submittedName>
</protein>
<comment type="similarity">
    <text evidence="2 7">Belongs to the sodium:solute symporter (SSF) (TC 2.A.21) family.</text>
</comment>
<evidence type="ECO:0000256" key="6">
    <source>
        <dbReference type="ARBA" id="ARBA00023136"/>
    </source>
</evidence>
<organism evidence="9">
    <name type="scientific">uncultured marine group II/III euryarchaeote AD1000_117_B07</name>
    <dbReference type="NCBI Taxonomy" id="1457721"/>
    <lineage>
        <taxon>Archaea</taxon>
        <taxon>Methanobacteriati</taxon>
        <taxon>Methanobacteriota</taxon>
        <taxon>environmental samples</taxon>
    </lineage>
</organism>
<evidence type="ECO:0000313" key="9">
    <source>
        <dbReference type="EMBL" id="AIE91350.1"/>
    </source>
</evidence>
<dbReference type="AlphaFoldDB" id="A0A075FIS8"/>
<feature type="transmembrane region" description="Helical" evidence="8">
    <location>
        <begin position="357"/>
        <end position="377"/>
    </location>
</feature>
<accession>A0A075FIS8</accession>
<feature type="transmembrane region" description="Helical" evidence="8">
    <location>
        <begin position="412"/>
        <end position="431"/>
    </location>
</feature>
<feature type="transmembrane region" description="Helical" evidence="8">
    <location>
        <begin position="155"/>
        <end position="177"/>
    </location>
</feature>
<feature type="transmembrane region" description="Helical" evidence="8">
    <location>
        <begin position="317"/>
        <end position="336"/>
    </location>
</feature>
<feature type="transmembrane region" description="Helical" evidence="8">
    <location>
        <begin position="6"/>
        <end position="25"/>
    </location>
</feature>
<dbReference type="InterPro" id="IPR001734">
    <property type="entry name" value="Na/solute_symporter"/>
</dbReference>
<proteinExistence type="inferred from homology"/>
<keyword evidence="3" id="KW-0813">Transport</keyword>
<dbReference type="InterPro" id="IPR038377">
    <property type="entry name" value="Na/Glc_symporter_sf"/>
</dbReference>
<feature type="transmembrane region" description="Helical" evidence="8">
    <location>
        <begin position="122"/>
        <end position="143"/>
    </location>
</feature>
<evidence type="ECO:0000256" key="7">
    <source>
        <dbReference type="RuleBase" id="RU362091"/>
    </source>
</evidence>
<feature type="transmembrane region" description="Helical" evidence="8">
    <location>
        <begin position="184"/>
        <end position="201"/>
    </location>
</feature>
<dbReference type="Gene3D" id="1.20.1730.10">
    <property type="entry name" value="Sodium/glucose cotransporter"/>
    <property type="match status" value="1"/>
</dbReference>
<keyword evidence="4 8" id="KW-0812">Transmembrane</keyword>
<keyword evidence="6 8" id="KW-0472">Membrane</keyword>
<feature type="transmembrane region" description="Helical" evidence="8">
    <location>
        <begin position="451"/>
        <end position="471"/>
    </location>
</feature>
<dbReference type="EMBL" id="KF900335">
    <property type="protein sequence ID" value="AIE91350.1"/>
    <property type="molecule type" value="Genomic_DNA"/>
</dbReference>
<dbReference type="PANTHER" id="PTHR48086">
    <property type="entry name" value="SODIUM/PROLINE SYMPORTER-RELATED"/>
    <property type="match status" value="1"/>
</dbReference>
<feature type="transmembrane region" description="Helical" evidence="8">
    <location>
        <begin position="45"/>
        <end position="63"/>
    </location>
</feature>
<reference evidence="9" key="1">
    <citation type="journal article" date="2014" name="Genome Biol. Evol.">
        <title>Pangenome evidence for extensive interdomain horizontal transfer affecting lineage core and shell genes in uncultured planktonic thaumarchaeota and euryarchaeota.</title>
        <authorList>
            <person name="Deschamps P."/>
            <person name="Zivanovic Y."/>
            <person name="Moreira D."/>
            <person name="Rodriguez-Valera F."/>
            <person name="Lopez-Garcia P."/>
        </authorList>
    </citation>
    <scope>NUCLEOTIDE SEQUENCE</scope>
</reference>
<feature type="transmembrane region" description="Helical" evidence="8">
    <location>
        <begin position="272"/>
        <end position="297"/>
    </location>
</feature>
<sequence length="479" mass="52126">MISSSLTFFILFLTLVFFAWLGSWASAGKQLDNDEFLSARGSQNWVMIGLSLFASGMGIWILFSPSEVGYYGGFYDVMGYALSSATPFLLLAYLGPLVRKLAPEGITLADYVRQRMGRTMQIYVGVISIIYMFAFMFAEYIAIGRAVEFLSGIDFLIPIIYVAIVTTFYTVIGGLPVSIKTDRIQAFFIMWLIVCIILLIFNEGLESTFDDAKAHTPEDLEYGWEHGSINDYSTFEAGLALVLAITAAEMFSQGNWQRTRASESDDSLRKGAILASVLCFIAVLLFGFLGTVTAGRGTLVDPSIAFFELIRDYPEPILAMFLILGIALVCSSVDTLQNAVIAVVSRDLTDSKLNLQGARYATIGMAPVAIFLAWYYADDAPSVFQIYLIADLFAAATVLPIFLSLSDRITSTGSLVGAVFGLLSVVIYGAMTSDLQTGIDYLTNPTNEFGLANLGVFSSALLGSAIMTIIISEAENSQS</sequence>
<feature type="transmembrane region" description="Helical" evidence="8">
    <location>
        <begin position="69"/>
        <end position="94"/>
    </location>
</feature>
<feature type="transmembrane region" description="Helical" evidence="8">
    <location>
        <begin position="383"/>
        <end position="405"/>
    </location>
</feature>
<feature type="transmembrane region" description="Helical" evidence="8">
    <location>
        <begin position="232"/>
        <end position="251"/>
    </location>
</feature>
<dbReference type="PANTHER" id="PTHR48086:SF10">
    <property type="entry name" value="AGR155CP"/>
    <property type="match status" value="1"/>
</dbReference>
<evidence type="ECO:0000256" key="2">
    <source>
        <dbReference type="ARBA" id="ARBA00006434"/>
    </source>
</evidence>
<evidence type="ECO:0000256" key="8">
    <source>
        <dbReference type="SAM" id="Phobius"/>
    </source>
</evidence>
<dbReference type="InterPro" id="IPR050277">
    <property type="entry name" value="Sodium:Solute_Symporter"/>
</dbReference>
<evidence type="ECO:0000256" key="5">
    <source>
        <dbReference type="ARBA" id="ARBA00022989"/>
    </source>
</evidence>
<dbReference type="PROSITE" id="PS50283">
    <property type="entry name" value="NA_SOLUT_SYMP_3"/>
    <property type="match status" value="1"/>
</dbReference>
<dbReference type="GO" id="GO:0005886">
    <property type="term" value="C:plasma membrane"/>
    <property type="evidence" value="ECO:0007669"/>
    <property type="project" value="TreeGrafter"/>
</dbReference>